<evidence type="ECO:0000313" key="5">
    <source>
        <dbReference type="EMBL" id="KAL3681848.1"/>
    </source>
</evidence>
<dbReference type="PROSITE" id="PS50222">
    <property type="entry name" value="EF_HAND_2"/>
    <property type="match status" value="3"/>
</dbReference>
<feature type="compositionally biased region" description="Basic and acidic residues" evidence="3">
    <location>
        <begin position="1"/>
        <end position="19"/>
    </location>
</feature>
<proteinExistence type="predicted"/>
<keyword evidence="2" id="KW-0106">Calcium</keyword>
<dbReference type="Pfam" id="PF13499">
    <property type="entry name" value="EF-hand_7"/>
    <property type="match status" value="1"/>
</dbReference>
<evidence type="ECO:0000256" key="1">
    <source>
        <dbReference type="ARBA" id="ARBA00022737"/>
    </source>
</evidence>
<organism evidence="5 6">
    <name type="scientific">Riccia sorocarpa</name>
    <dbReference type="NCBI Taxonomy" id="122646"/>
    <lineage>
        <taxon>Eukaryota</taxon>
        <taxon>Viridiplantae</taxon>
        <taxon>Streptophyta</taxon>
        <taxon>Embryophyta</taxon>
        <taxon>Marchantiophyta</taxon>
        <taxon>Marchantiopsida</taxon>
        <taxon>Marchantiidae</taxon>
        <taxon>Marchantiales</taxon>
        <taxon>Ricciaceae</taxon>
        <taxon>Riccia</taxon>
    </lineage>
</organism>
<dbReference type="PANTHER" id="PTHR23048:SF0">
    <property type="entry name" value="CALMODULIN LIKE 3"/>
    <property type="match status" value="1"/>
</dbReference>
<dbReference type="AlphaFoldDB" id="A0ABD3GSA9"/>
<dbReference type="InterPro" id="IPR011992">
    <property type="entry name" value="EF-hand-dom_pair"/>
</dbReference>
<feature type="domain" description="EF-hand" evidence="4">
    <location>
        <begin position="71"/>
        <end position="106"/>
    </location>
</feature>
<dbReference type="FunFam" id="1.10.238.10:FF:000003">
    <property type="entry name" value="Calmodulin A"/>
    <property type="match status" value="1"/>
</dbReference>
<dbReference type="CDD" id="cd00051">
    <property type="entry name" value="EFh"/>
    <property type="match status" value="2"/>
</dbReference>
<protein>
    <recommendedName>
        <fullName evidence="4">EF-hand domain-containing protein</fullName>
    </recommendedName>
</protein>
<feature type="domain" description="EF-hand" evidence="4">
    <location>
        <begin position="155"/>
        <end position="190"/>
    </location>
</feature>
<name>A0ABD3GSA9_9MARC</name>
<dbReference type="PROSITE" id="PS00018">
    <property type="entry name" value="EF_HAND_1"/>
    <property type="match status" value="3"/>
</dbReference>
<feature type="region of interest" description="Disordered" evidence="3">
    <location>
        <begin position="1"/>
        <end position="53"/>
    </location>
</feature>
<feature type="compositionally biased region" description="Polar residues" evidence="3">
    <location>
        <begin position="23"/>
        <end position="50"/>
    </location>
</feature>
<comment type="caution">
    <text evidence="5">The sequence shown here is derived from an EMBL/GenBank/DDBJ whole genome shotgun (WGS) entry which is preliminary data.</text>
</comment>
<feature type="domain" description="EF-hand" evidence="4">
    <location>
        <begin position="107"/>
        <end position="142"/>
    </location>
</feature>
<dbReference type="EMBL" id="JBJQOH010000007">
    <property type="protein sequence ID" value="KAL3681848.1"/>
    <property type="molecule type" value="Genomic_DNA"/>
</dbReference>
<evidence type="ECO:0000256" key="2">
    <source>
        <dbReference type="ARBA" id="ARBA00022837"/>
    </source>
</evidence>
<evidence type="ECO:0000256" key="3">
    <source>
        <dbReference type="SAM" id="MobiDB-lite"/>
    </source>
</evidence>
<dbReference type="PANTHER" id="PTHR23048">
    <property type="entry name" value="MYOSIN LIGHT CHAIN 1, 3"/>
    <property type="match status" value="1"/>
</dbReference>
<keyword evidence="6" id="KW-1185">Reference proteome</keyword>
<dbReference type="InterPro" id="IPR002048">
    <property type="entry name" value="EF_hand_dom"/>
</dbReference>
<keyword evidence="1" id="KW-0677">Repeat</keyword>
<sequence>MYVDQLQREGEKTRNHEMGVDSPLQNSKSTGSSRRPNLQVNISSLSNQGADSVRRSDSVDALSRFLEDLGSDRAELRRVFDVLDEDHDNYICVKDLRHFMAKLGNEISEKEAVEMVETVDRNGSGKVTLDEFCALFQQSLTNAGTLSDAEEAVSEEDDSIHQVFRVFDKNGDGFITAKELQVVLLGMGRPEGKNLQNCERMIQGVNADGTGRVDIDSYSKPTEGYHLHVIRRSTEGTRSTDSIKDYKLRG</sequence>
<accession>A0ABD3GSA9</accession>
<gene>
    <name evidence="5" type="ORF">R1sor_024804</name>
</gene>
<dbReference type="InterPro" id="IPR018247">
    <property type="entry name" value="EF_Hand_1_Ca_BS"/>
</dbReference>
<evidence type="ECO:0000259" key="4">
    <source>
        <dbReference type="PROSITE" id="PS50222"/>
    </source>
</evidence>
<dbReference type="SMART" id="SM00054">
    <property type="entry name" value="EFh"/>
    <property type="match status" value="3"/>
</dbReference>
<dbReference type="SUPFAM" id="SSF47473">
    <property type="entry name" value="EF-hand"/>
    <property type="match status" value="1"/>
</dbReference>
<reference evidence="5 6" key="1">
    <citation type="submission" date="2024-09" db="EMBL/GenBank/DDBJ databases">
        <title>Chromosome-scale assembly of Riccia sorocarpa.</title>
        <authorList>
            <person name="Paukszto L."/>
        </authorList>
    </citation>
    <scope>NUCLEOTIDE SEQUENCE [LARGE SCALE GENOMIC DNA]</scope>
    <source>
        <strain evidence="5">LP-2024</strain>
        <tissue evidence="5">Aerial parts of the thallus</tissue>
    </source>
</reference>
<dbReference type="Proteomes" id="UP001633002">
    <property type="component" value="Unassembled WGS sequence"/>
</dbReference>
<dbReference type="Gene3D" id="1.10.238.10">
    <property type="entry name" value="EF-hand"/>
    <property type="match status" value="2"/>
</dbReference>
<dbReference type="InterPro" id="IPR050230">
    <property type="entry name" value="CALM/Myosin/TropC-like"/>
</dbReference>
<evidence type="ECO:0000313" key="6">
    <source>
        <dbReference type="Proteomes" id="UP001633002"/>
    </source>
</evidence>
<dbReference type="Pfam" id="PF13202">
    <property type="entry name" value="EF-hand_5"/>
    <property type="match status" value="1"/>
</dbReference>